<gene>
    <name evidence="5" type="ORF">K0M31_003015</name>
</gene>
<organism evidence="5 6">
    <name type="scientific">Melipona bicolor</name>
    <dbReference type="NCBI Taxonomy" id="60889"/>
    <lineage>
        <taxon>Eukaryota</taxon>
        <taxon>Metazoa</taxon>
        <taxon>Ecdysozoa</taxon>
        <taxon>Arthropoda</taxon>
        <taxon>Hexapoda</taxon>
        <taxon>Insecta</taxon>
        <taxon>Pterygota</taxon>
        <taxon>Neoptera</taxon>
        <taxon>Endopterygota</taxon>
        <taxon>Hymenoptera</taxon>
        <taxon>Apocrita</taxon>
        <taxon>Aculeata</taxon>
        <taxon>Apoidea</taxon>
        <taxon>Anthophila</taxon>
        <taxon>Apidae</taxon>
        <taxon>Melipona</taxon>
    </lineage>
</organism>
<evidence type="ECO:0000256" key="1">
    <source>
        <dbReference type="ARBA" id="ARBA00022737"/>
    </source>
</evidence>
<keyword evidence="6" id="KW-1185">Reference proteome</keyword>
<keyword evidence="2" id="KW-0802">TPR repeat</keyword>
<dbReference type="Pfam" id="PF08409">
    <property type="entry name" value="TMTC_DUF1736"/>
    <property type="match status" value="1"/>
</dbReference>
<dbReference type="InterPro" id="IPR013618">
    <property type="entry name" value="TMTC_DUF1736"/>
</dbReference>
<sequence>MEAPRQHSWPGLFNGVVRPLQRRRQSNNASRGYSPFPPSIVDQFTLRHEMKNKGGGGVGGEMVGVQLLTFCYLAALNCWLLLCPATLSHDWQMGSVPLVASLADTRNLATCLFFGGCLILTYKAFTDFEVSATNDE</sequence>
<dbReference type="EMBL" id="JAHYIQ010000010">
    <property type="protein sequence ID" value="KAK1128557.1"/>
    <property type="molecule type" value="Genomic_DNA"/>
</dbReference>
<evidence type="ECO:0000313" key="5">
    <source>
        <dbReference type="EMBL" id="KAK1128557.1"/>
    </source>
</evidence>
<dbReference type="AlphaFoldDB" id="A0AA40G090"/>
<dbReference type="InterPro" id="IPR052943">
    <property type="entry name" value="TMTC_O-mannosyl-trnsfr"/>
</dbReference>
<protein>
    <recommendedName>
        <fullName evidence="4">DUF1736 domain-containing protein</fullName>
    </recommendedName>
</protein>
<proteinExistence type="predicted"/>
<dbReference type="PANTHER" id="PTHR44809:SF1">
    <property type="entry name" value="PROTEIN O-MANNOSYL-TRANSFERASE TMTC1"/>
    <property type="match status" value="1"/>
</dbReference>
<comment type="caution">
    <text evidence="5">The sequence shown here is derived from an EMBL/GenBank/DDBJ whole genome shotgun (WGS) entry which is preliminary data.</text>
</comment>
<accession>A0AA40G090</accession>
<evidence type="ECO:0000313" key="6">
    <source>
        <dbReference type="Proteomes" id="UP001177670"/>
    </source>
</evidence>
<evidence type="ECO:0000256" key="3">
    <source>
        <dbReference type="ARBA" id="ARBA00023136"/>
    </source>
</evidence>
<name>A0AA40G090_9HYME</name>
<keyword evidence="3" id="KW-0472">Membrane</keyword>
<evidence type="ECO:0000256" key="2">
    <source>
        <dbReference type="ARBA" id="ARBA00022803"/>
    </source>
</evidence>
<dbReference type="Proteomes" id="UP001177670">
    <property type="component" value="Unassembled WGS sequence"/>
</dbReference>
<reference evidence="5" key="1">
    <citation type="submission" date="2021-10" db="EMBL/GenBank/DDBJ databases">
        <title>Melipona bicolor Genome sequencing and assembly.</title>
        <authorList>
            <person name="Araujo N.S."/>
            <person name="Arias M.C."/>
        </authorList>
    </citation>
    <scope>NUCLEOTIDE SEQUENCE</scope>
    <source>
        <strain evidence="5">USP_2M_L1-L4_2017</strain>
        <tissue evidence="5">Whole body</tissue>
    </source>
</reference>
<evidence type="ECO:0000259" key="4">
    <source>
        <dbReference type="Pfam" id="PF08409"/>
    </source>
</evidence>
<dbReference type="PANTHER" id="PTHR44809">
    <property type="match status" value="1"/>
</dbReference>
<feature type="domain" description="DUF1736" evidence="4">
    <location>
        <begin position="65"/>
        <end position="117"/>
    </location>
</feature>
<keyword evidence="1" id="KW-0677">Repeat</keyword>